<dbReference type="GO" id="GO:0042732">
    <property type="term" value="P:D-xylose metabolic process"/>
    <property type="evidence" value="ECO:0007669"/>
    <property type="project" value="InterPro"/>
</dbReference>
<dbReference type="RefSeq" id="WP_200972091.1">
    <property type="nucleotide sequence ID" value="NZ_CP065592.1"/>
</dbReference>
<evidence type="ECO:0000256" key="6">
    <source>
        <dbReference type="ARBA" id="ARBA00022989"/>
    </source>
</evidence>
<dbReference type="Gene3D" id="3.40.50.720">
    <property type="entry name" value="NAD(P)-binding Rossmann-like Domain"/>
    <property type="match status" value="1"/>
</dbReference>
<evidence type="ECO:0000256" key="7">
    <source>
        <dbReference type="ARBA" id="ARBA00023027"/>
    </source>
</evidence>
<dbReference type="InterPro" id="IPR036291">
    <property type="entry name" value="NAD(P)-bd_dom_sf"/>
</dbReference>
<reference evidence="14 15" key="1">
    <citation type="submission" date="2020-11" db="EMBL/GenBank/DDBJ databases">
        <title>Genome seq and assembly of Sphingosinicella sp.</title>
        <authorList>
            <person name="Chhetri G."/>
        </authorList>
    </citation>
    <scope>NUCLEOTIDE SEQUENCE [LARGE SCALE GENOMIC DNA]</scope>
    <source>
        <strain evidence="14 15">UDD2</strain>
    </source>
</reference>
<evidence type="ECO:0000256" key="4">
    <source>
        <dbReference type="ARBA" id="ARBA00022793"/>
    </source>
</evidence>
<evidence type="ECO:0000256" key="12">
    <source>
        <dbReference type="ARBA" id="ARBA00037859"/>
    </source>
</evidence>
<dbReference type="InterPro" id="IPR001509">
    <property type="entry name" value="Epimerase_deHydtase"/>
</dbReference>
<evidence type="ECO:0000313" key="15">
    <source>
        <dbReference type="Proteomes" id="UP000594873"/>
    </source>
</evidence>
<proteinExistence type="predicted"/>
<keyword evidence="3" id="KW-0812">Transmembrane</keyword>
<accession>A0A7T2GKA3</accession>
<keyword evidence="15" id="KW-1185">Reference proteome</keyword>
<dbReference type="Pfam" id="PF01370">
    <property type="entry name" value="Epimerase"/>
    <property type="match status" value="1"/>
</dbReference>
<evidence type="ECO:0000256" key="10">
    <source>
        <dbReference type="ARBA" id="ARBA00023180"/>
    </source>
</evidence>
<keyword evidence="6" id="KW-1133">Transmembrane helix</keyword>
<dbReference type="GO" id="GO:0048040">
    <property type="term" value="F:UDP-glucuronate decarboxylase activity"/>
    <property type="evidence" value="ECO:0007669"/>
    <property type="project" value="TreeGrafter"/>
</dbReference>
<evidence type="ECO:0000256" key="1">
    <source>
        <dbReference type="ARBA" id="ARBA00001911"/>
    </source>
</evidence>
<dbReference type="GO" id="GO:0005737">
    <property type="term" value="C:cytoplasm"/>
    <property type="evidence" value="ECO:0007669"/>
    <property type="project" value="TreeGrafter"/>
</dbReference>
<dbReference type="GO" id="GO:0070403">
    <property type="term" value="F:NAD+ binding"/>
    <property type="evidence" value="ECO:0007669"/>
    <property type="project" value="InterPro"/>
</dbReference>
<gene>
    <name evidence="14" type="ORF">IC614_02050</name>
</gene>
<protein>
    <submittedName>
        <fullName evidence="14">SDR family oxidoreductase</fullName>
    </submittedName>
</protein>
<sequence>MFELRAPSLILGGIGRTAQGRTRTICVTGGAGFLGSHLCTFLVESGHRVFALDNFHTGRRANVEHLLCSGQFSLVQHDIVAPLPDDLPAFDEIYNLACPASPVHYQSDPLATLDICSRGTRNCLERAVRDRARIFHASTSEIYGDPDIHPQPESYWGNVNTLGPRACYDEGKRFSETLMYEYARRHGIATRMARIFNTYGPRMQPDDGRVVSNFVIQALKGEDITVYGDGSQTRSFCYVDDLIEGIIGLMASDEPIEGAVNIGNPVEISVRTLAEIIIEMTGSASRIVYRDLPQDDPRRRRPDIGRAGTVLGWAPKIALCAGLECTIDYFAEQIESGGLERGMAERGFAAA</sequence>
<dbReference type="SUPFAM" id="SSF51735">
    <property type="entry name" value="NAD(P)-binding Rossmann-fold domains"/>
    <property type="match status" value="1"/>
</dbReference>
<dbReference type="GO" id="GO:0033320">
    <property type="term" value="P:UDP-D-xylose biosynthetic process"/>
    <property type="evidence" value="ECO:0007669"/>
    <property type="project" value="UniProtKB-UniPathway"/>
</dbReference>
<keyword evidence="9" id="KW-0472">Membrane</keyword>
<comment type="cofactor">
    <cofactor evidence="1">
        <name>NAD(+)</name>
        <dbReference type="ChEBI" id="CHEBI:57540"/>
    </cofactor>
</comment>
<dbReference type="UniPathway" id="UPA00796">
    <property type="reaction ID" value="UER00771"/>
</dbReference>
<dbReference type="PANTHER" id="PTHR43078:SF6">
    <property type="entry name" value="UDP-GLUCURONIC ACID DECARBOXYLASE 1"/>
    <property type="match status" value="1"/>
</dbReference>
<evidence type="ECO:0000313" key="14">
    <source>
        <dbReference type="EMBL" id="QPQ55416.1"/>
    </source>
</evidence>
<dbReference type="InterPro" id="IPR044516">
    <property type="entry name" value="UXS-like"/>
</dbReference>
<keyword evidence="10" id="KW-0325">Glycoprotein</keyword>
<evidence type="ECO:0000256" key="11">
    <source>
        <dbReference type="ARBA" id="ARBA00023239"/>
    </source>
</evidence>
<dbReference type="KEGG" id="sflv:IC614_02050"/>
<evidence type="ECO:0000259" key="13">
    <source>
        <dbReference type="Pfam" id="PF01370"/>
    </source>
</evidence>
<keyword evidence="5" id="KW-0735">Signal-anchor</keyword>
<evidence type="ECO:0000256" key="9">
    <source>
        <dbReference type="ARBA" id="ARBA00023136"/>
    </source>
</evidence>
<dbReference type="Proteomes" id="UP000594873">
    <property type="component" value="Chromosome"/>
</dbReference>
<evidence type="ECO:0000256" key="8">
    <source>
        <dbReference type="ARBA" id="ARBA00023034"/>
    </source>
</evidence>
<keyword evidence="7" id="KW-0520">NAD</keyword>
<keyword evidence="11" id="KW-0456">Lyase</keyword>
<keyword evidence="4" id="KW-0210">Decarboxylase</keyword>
<evidence type="ECO:0000256" key="2">
    <source>
        <dbReference type="ARBA" id="ARBA00004323"/>
    </source>
</evidence>
<name>A0A7T2GKA3_9SPHN</name>
<dbReference type="CDD" id="cd05230">
    <property type="entry name" value="UGD_SDR_e"/>
    <property type="match status" value="1"/>
</dbReference>
<dbReference type="FunFam" id="3.40.50.720:FF:000065">
    <property type="entry name" value="UDP-glucuronic acid decarboxylase 1"/>
    <property type="match status" value="1"/>
</dbReference>
<comment type="subcellular location">
    <subcellularLocation>
        <location evidence="2">Golgi apparatus membrane</location>
        <topology evidence="2">Single-pass type II membrane protein</topology>
    </subcellularLocation>
    <subcellularLocation>
        <location evidence="12">Golgi apparatus</location>
        <location evidence="12">Golgi stack membrane</location>
    </subcellularLocation>
</comment>
<dbReference type="AlphaFoldDB" id="A0A7T2GKA3"/>
<dbReference type="PANTHER" id="PTHR43078">
    <property type="entry name" value="UDP-GLUCURONIC ACID DECARBOXYLASE-RELATED"/>
    <property type="match status" value="1"/>
</dbReference>
<organism evidence="14 15">
    <name type="scientific">Allosphingosinicella flava</name>
    <dbReference type="NCBI Taxonomy" id="2771430"/>
    <lineage>
        <taxon>Bacteria</taxon>
        <taxon>Pseudomonadati</taxon>
        <taxon>Pseudomonadota</taxon>
        <taxon>Alphaproteobacteria</taxon>
        <taxon>Sphingomonadales</taxon>
        <taxon>Sphingomonadaceae</taxon>
        <taxon>Allosphingosinicella</taxon>
    </lineage>
</organism>
<feature type="domain" description="NAD-dependent epimerase/dehydratase" evidence="13">
    <location>
        <begin position="25"/>
        <end position="263"/>
    </location>
</feature>
<keyword evidence="8" id="KW-0333">Golgi apparatus</keyword>
<evidence type="ECO:0000256" key="3">
    <source>
        <dbReference type="ARBA" id="ARBA00022692"/>
    </source>
</evidence>
<evidence type="ECO:0000256" key="5">
    <source>
        <dbReference type="ARBA" id="ARBA00022968"/>
    </source>
</evidence>
<dbReference type="EMBL" id="CP065592">
    <property type="protein sequence ID" value="QPQ55416.1"/>
    <property type="molecule type" value="Genomic_DNA"/>
</dbReference>